<evidence type="ECO:0000256" key="5">
    <source>
        <dbReference type="ARBA" id="ARBA00022777"/>
    </source>
</evidence>
<feature type="transmembrane region" description="Helical" evidence="10">
    <location>
        <begin position="320"/>
        <end position="338"/>
    </location>
</feature>
<evidence type="ECO:0000256" key="10">
    <source>
        <dbReference type="SAM" id="Phobius"/>
    </source>
</evidence>
<keyword evidence="5 12" id="KW-0418">Kinase</keyword>
<keyword evidence="4" id="KW-0547">Nucleotide-binding</keyword>
<dbReference type="Pfam" id="PF00069">
    <property type="entry name" value="Pkinase"/>
    <property type="match status" value="1"/>
</dbReference>
<keyword evidence="10" id="KW-0472">Membrane</keyword>
<feature type="domain" description="Protein kinase" evidence="11">
    <location>
        <begin position="10"/>
        <end position="278"/>
    </location>
</feature>
<sequence length="484" mass="53462">MNLVLLNNRYQIVSTLARGGFGETYIAIDTNMPSQRRCVIKKLQPAIQSEEMPEWLKERFQKEASVLEELGEQNRQIPRLYGYFAQDNHFYLVQEWIEGETLTQKQQRQGNLSSSAVRTILENLLPVLDFIHSRRIIHRDVKPDNIILRNSDNLPILIDFGVMKEAVATLLDPTGKSAYSIALGTPGYMASEQAAGRPVFSSDLYSLGLTAIFLLTGKTPQYLETDSRTGEILWRQEAENVNPNLAMVIDRSIRFHPRDRFATAREMLAALAEISPDLSTQPTVAVSPHSPRLKSSTPPKITVSPTVVIKPNSGEKKNPWLRILLIFAVTIGAFALGYRGFMALLPKNEESKPSPTAEPSPSPEIIPPPSQDFPPIRRPSRQRTPIYSPTPTPSPTPTREVIPSPEATPELTPSPTPEEVIPIPVPLPETEPSPQVSPLPSPSSSPSPSPVPEVINPPVNEDKIEPIAPPVLSPSPLPTVENSN</sequence>
<evidence type="ECO:0000313" key="12">
    <source>
        <dbReference type="EMBL" id="TRV62104.1"/>
    </source>
</evidence>
<feature type="region of interest" description="Disordered" evidence="9">
    <location>
        <begin position="349"/>
        <end position="484"/>
    </location>
</feature>
<organism evidence="12 13">
    <name type="scientific">Microcystis panniformis Mp_MB_F_20051200_S9</name>
    <dbReference type="NCBI Taxonomy" id="2486223"/>
    <lineage>
        <taxon>Bacteria</taxon>
        <taxon>Bacillati</taxon>
        <taxon>Cyanobacteriota</taxon>
        <taxon>Cyanophyceae</taxon>
        <taxon>Oscillatoriophycideae</taxon>
        <taxon>Chroococcales</taxon>
        <taxon>Microcystaceae</taxon>
        <taxon>Microcystis</taxon>
    </lineage>
</organism>
<evidence type="ECO:0000256" key="3">
    <source>
        <dbReference type="ARBA" id="ARBA00022679"/>
    </source>
</evidence>
<gene>
    <name evidence="12" type="ORF">EWV53_11200</name>
</gene>
<feature type="region of interest" description="Disordered" evidence="9">
    <location>
        <begin position="280"/>
        <end position="304"/>
    </location>
</feature>
<comment type="caution">
    <text evidence="12">The sequence shown here is derived from an EMBL/GenBank/DDBJ whole genome shotgun (WGS) entry which is preliminary data.</text>
</comment>
<name>A0A552PYS0_9CHRO</name>
<comment type="catalytic activity">
    <reaction evidence="8">
        <text>L-seryl-[protein] + ATP = O-phospho-L-seryl-[protein] + ADP + H(+)</text>
        <dbReference type="Rhea" id="RHEA:17989"/>
        <dbReference type="Rhea" id="RHEA-COMP:9863"/>
        <dbReference type="Rhea" id="RHEA-COMP:11604"/>
        <dbReference type="ChEBI" id="CHEBI:15378"/>
        <dbReference type="ChEBI" id="CHEBI:29999"/>
        <dbReference type="ChEBI" id="CHEBI:30616"/>
        <dbReference type="ChEBI" id="CHEBI:83421"/>
        <dbReference type="ChEBI" id="CHEBI:456216"/>
        <dbReference type="EC" id="2.7.11.1"/>
    </reaction>
</comment>
<dbReference type="EMBL" id="SFAC01000131">
    <property type="protein sequence ID" value="TRV62104.1"/>
    <property type="molecule type" value="Genomic_DNA"/>
</dbReference>
<evidence type="ECO:0000313" key="13">
    <source>
        <dbReference type="Proteomes" id="UP000317165"/>
    </source>
</evidence>
<feature type="compositionally biased region" description="Pro residues" evidence="9">
    <location>
        <begin position="467"/>
        <end position="477"/>
    </location>
</feature>
<keyword evidence="3" id="KW-0808">Transferase</keyword>
<accession>A0A552PYS0</accession>
<dbReference type="InterPro" id="IPR008271">
    <property type="entry name" value="Ser/Thr_kinase_AS"/>
</dbReference>
<dbReference type="PROSITE" id="PS00108">
    <property type="entry name" value="PROTEIN_KINASE_ST"/>
    <property type="match status" value="1"/>
</dbReference>
<dbReference type="Gene3D" id="1.10.510.10">
    <property type="entry name" value="Transferase(Phosphotransferase) domain 1"/>
    <property type="match status" value="1"/>
</dbReference>
<dbReference type="SUPFAM" id="SSF56112">
    <property type="entry name" value="Protein kinase-like (PK-like)"/>
    <property type="match status" value="1"/>
</dbReference>
<dbReference type="EC" id="2.7.11.1" evidence="1"/>
<feature type="compositionally biased region" description="Pro residues" evidence="9">
    <location>
        <begin position="423"/>
        <end position="451"/>
    </location>
</feature>
<evidence type="ECO:0000256" key="6">
    <source>
        <dbReference type="ARBA" id="ARBA00022840"/>
    </source>
</evidence>
<dbReference type="PANTHER" id="PTHR24363:SF0">
    <property type="entry name" value="SERINE_THREONINE KINASE LIKE DOMAIN CONTAINING 1"/>
    <property type="match status" value="1"/>
</dbReference>
<reference evidence="12 13" key="1">
    <citation type="submission" date="2019-01" db="EMBL/GenBank/DDBJ databases">
        <title>Coherence of Microcystis species and biogeography revealed through population genomics.</title>
        <authorList>
            <person name="Perez-Carrascal O.M."/>
            <person name="Terrat Y."/>
            <person name="Giani A."/>
            <person name="Fortin N."/>
            <person name="Tromas N."/>
            <person name="Shapiro B.J."/>
        </authorList>
    </citation>
    <scope>NUCLEOTIDE SEQUENCE [LARGE SCALE GENOMIC DNA]</scope>
    <source>
        <strain evidence="12">Mp_MB_F_20051200_S9</strain>
    </source>
</reference>
<protein>
    <recommendedName>
        <fullName evidence="1">non-specific serine/threonine protein kinase</fullName>
        <ecNumber evidence="1">2.7.11.1</ecNumber>
    </recommendedName>
</protein>
<evidence type="ECO:0000259" key="11">
    <source>
        <dbReference type="PROSITE" id="PS50011"/>
    </source>
</evidence>
<keyword evidence="6" id="KW-0067">ATP-binding</keyword>
<dbReference type="PROSITE" id="PS50011">
    <property type="entry name" value="PROTEIN_KINASE_DOM"/>
    <property type="match status" value="1"/>
</dbReference>
<dbReference type="PANTHER" id="PTHR24363">
    <property type="entry name" value="SERINE/THREONINE PROTEIN KINASE"/>
    <property type="match status" value="1"/>
</dbReference>
<proteinExistence type="predicted"/>
<dbReference type="InterPro" id="IPR011009">
    <property type="entry name" value="Kinase-like_dom_sf"/>
</dbReference>
<evidence type="ECO:0000256" key="8">
    <source>
        <dbReference type="ARBA" id="ARBA00048679"/>
    </source>
</evidence>
<feature type="compositionally biased region" description="Low complexity" evidence="9">
    <location>
        <begin position="403"/>
        <end position="422"/>
    </location>
</feature>
<feature type="compositionally biased region" description="Pro residues" evidence="9">
    <location>
        <begin position="356"/>
        <end position="372"/>
    </location>
</feature>
<dbReference type="SMART" id="SM00220">
    <property type="entry name" value="S_TKc"/>
    <property type="match status" value="1"/>
</dbReference>
<evidence type="ECO:0000256" key="9">
    <source>
        <dbReference type="SAM" id="MobiDB-lite"/>
    </source>
</evidence>
<dbReference type="AlphaFoldDB" id="A0A552PYS0"/>
<evidence type="ECO:0000256" key="7">
    <source>
        <dbReference type="ARBA" id="ARBA00047899"/>
    </source>
</evidence>
<keyword evidence="10" id="KW-1133">Transmembrane helix</keyword>
<evidence type="ECO:0000256" key="2">
    <source>
        <dbReference type="ARBA" id="ARBA00022527"/>
    </source>
</evidence>
<dbReference type="Proteomes" id="UP000317165">
    <property type="component" value="Unassembled WGS sequence"/>
</dbReference>
<dbReference type="GO" id="GO:0004674">
    <property type="term" value="F:protein serine/threonine kinase activity"/>
    <property type="evidence" value="ECO:0007669"/>
    <property type="project" value="UniProtKB-KW"/>
</dbReference>
<dbReference type="CDD" id="cd14014">
    <property type="entry name" value="STKc_PknB_like"/>
    <property type="match status" value="1"/>
</dbReference>
<dbReference type="GO" id="GO:0005524">
    <property type="term" value="F:ATP binding"/>
    <property type="evidence" value="ECO:0007669"/>
    <property type="project" value="UniProtKB-KW"/>
</dbReference>
<evidence type="ECO:0000256" key="1">
    <source>
        <dbReference type="ARBA" id="ARBA00012513"/>
    </source>
</evidence>
<feature type="compositionally biased region" description="Polar residues" evidence="9">
    <location>
        <begin position="293"/>
        <end position="304"/>
    </location>
</feature>
<keyword evidence="2 12" id="KW-0723">Serine/threonine-protein kinase</keyword>
<keyword evidence="10" id="KW-0812">Transmembrane</keyword>
<dbReference type="InterPro" id="IPR000719">
    <property type="entry name" value="Prot_kinase_dom"/>
</dbReference>
<comment type="catalytic activity">
    <reaction evidence="7">
        <text>L-threonyl-[protein] + ATP = O-phospho-L-threonyl-[protein] + ADP + H(+)</text>
        <dbReference type="Rhea" id="RHEA:46608"/>
        <dbReference type="Rhea" id="RHEA-COMP:11060"/>
        <dbReference type="Rhea" id="RHEA-COMP:11605"/>
        <dbReference type="ChEBI" id="CHEBI:15378"/>
        <dbReference type="ChEBI" id="CHEBI:30013"/>
        <dbReference type="ChEBI" id="CHEBI:30616"/>
        <dbReference type="ChEBI" id="CHEBI:61977"/>
        <dbReference type="ChEBI" id="CHEBI:456216"/>
        <dbReference type="EC" id="2.7.11.1"/>
    </reaction>
</comment>
<evidence type="ECO:0000256" key="4">
    <source>
        <dbReference type="ARBA" id="ARBA00022741"/>
    </source>
</evidence>